<protein>
    <submittedName>
        <fullName evidence="1">Uncharacterized protein</fullName>
    </submittedName>
</protein>
<proteinExistence type="predicted"/>
<dbReference type="EMBL" id="CMVM020000143">
    <property type="status" value="NOT_ANNOTATED_CDS"/>
    <property type="molecule type" value="Genomic_DNA"/>
</dbReference>
<accession>A0A8R1TUN3</accession>
<organism evidence="1 2">
    <name type="scientific">Onchocerca volvulus</name>
    <dbReference type="NCBI Taxonomy" id="6282"/>
    <lineage>
        <taxon>Eukaryota</taxon>
        <taxon>Metazoa</taxon>
        <taxon>Ecdysozoa</taxon>
        <taxon>Nematoda</taxon>
        <taxon>Chromadorea</taxon>
        <taxon>Rhabditida</taxon>
        <taxon>Spirurina</taxon>
        <taxon>Spiruromorpha</taxon>
        <taxon>Filarioidea</taxon>
        <taxon>Onchocercidae</taxon>
        <taxon>Onchocerca</taxon>
    </lineage>
</organism>
<dbReference type="Proteomes" id="UP000024404">
    <property type="component" value="Unassembled WGS sequence"/>
</dbReference>
<keyword evidence="2" id="KW-1185">Reference proteome</keyword>
<name>A0A8R1TUN3_ONCVO</name>
<sequence length="220" mass="25593">MTSGQNFRERDWKETRPYGVELFQIIQSTNQLADFEEIGSEFGFAHLTYLCASGSVEQWELENNNKDCKFRCKSPALLNPIYQFIIDVHFYKSRTVMYRTIEAVRNVGDFNNEKYSPLYYFFSSPLIIQIASETIVLLICKQISSNPMLKEDVVWVIIKCQKCIEFGQTINTIIAVFYKMNSGTLIREFTIQGFCLNLHCLHQLFLSWLLGVFGHVDCDK</sequence>
<dbReference type="AlphaFoldDB" id="A0A8R1TUN3"/>
<evidence type="ECO:0000313" key="1">
    <source>
        <dbReference type="EnsemblMetazoa" id="OVOC4711.1"/>
    </source>
</evidence>
<reference evidence="1" key="2">
    <citation type="submission" date="2022-06" db="UniProtKB">
        <authorList>
            <consortium name="EnsemblMetazoa"/>
        </authorList>
    </citation>
    <scope>IDENTIFICATION</scope>
</reference>
<evidence type="ECO:0000313" key="2">
    <source>
        <dbReference type="Proteomes" id="UP000024404"/>
    </source>
</evidence>
<reference evidence="2" key="1">
    <citation type="submission" date="2013-10" db="EMBL/GenBank/DDBJ databases">
        <title>Genome sequencing of Onchocerca volvulus.</title>
        <authorList>
            <person name="Cotton J."/>
            <person name="Tsai J."/>
            <person name="Stanley E."/>
            <person name="Tracey A."/>
            <person name="Holroyd N."/>
            <person name="Lustigman S."/>
            <person name="Berriman M."/>
        </authorList>
    </citation>
    <scope>NUCLEOTIDE SEQUENCE</scope>
</reference>
<dbReference type="EnsemblMetazoa" id="OVOC4711.1">
    <property type="protein sequence ID" value="OVOC4711.1"/>
    <property type="gene ID" value="WBGene00241520"/>
</dbReference>